<evidence type="ECO:0000256" key="1">
    <source>
        <dbReference type="SAM" id="MobiDB-lite"/>
    </source>
</evidence>
<name>A0A7W9ZEZ8_NOVIT</name>
<dbReference type="EMBL" id="JACIIX010000001">
    <property type="protein sequence ID" value="MBB6209039.1"/>
    <property type="molecule type" value="Genomic_DNA"/>
</dbReference>
<dbReference type="AlphaFoldDB" id="A0A7W9ZEZ8"/>
<dbReference type="InterPro" id="IPR010593">
    <property type="entry name" value="DUF1159"/>
</dbReference>
<dbReference type="RefSeq" id="WP_184260816.1">
    <property type="nucleotide sequence ID" value="NZ_JACIIX010000001.1"/>
</dbReference>
<dbReference type="InterPro" id="IPR007922">
    <property type="entry name" value="DciA-like"/>
</dbReference>
<comment type="caution">
    <text evidence="2">The sequence shown here is derived from an EMBL/GenBank/DDBJ whole genome shotgun (WGS) entry which is preliminary data.</text>
</comment>
<sequence length="180" mass="19766">MAQPPESPRPPRRGSPSAQQEPRRMARGPLAIGAVAAPLTRPLLGRRGLAEGDLIARWDTIVGPLMASYVLPEQVRFPKGQRDGGELTIRVPSGPFAVQIQHDAPALLQRINGYFGYPAIARLKIIQAPLPIKRPPREVRQRALRPSEVAEITATVAEIPDDDLRAALERLGRSMRSRQS</sequence>
<protein>
    <recommendedName>
        <fullName evidence="4">DUF721 domain-containing protein</fullName>
    </recommendedName>
</protein>
<evidence type="ECO:0008006" key="4">
    <source>
        <dbReference type="Google" id="ProtNLM"/>
    </source>
</evidence>
<accession>A0A7W9ZEZ8</accession>
<gene>
    <name evidence="2" type="ORF">FHS48_000420</name>
</gene>
<dbReference type="Proteomes" id="UP000544872">
    <property type="component" value="Unassembled WGS sequence"/>
</dbReference>
<evidence type="ECO:0000313" key="2">
    <source>
        <dbReference type="EMBL" id="MBB6209039.1"/>
    </source>
</evidence>
<feature type="region of interest" description="Disordered" evidence="1">
    <location>
        <begin position="1"/>
        <end position="26"/>
    </location>
</feature>
<organism evidence="2 3">
    <name type="scientific">Novispirillum itersonii</name>
    <name type="common">Aquaspirillum itersonii</name>
    <dbReference type="NCBI Taxonomy" id="189"/>
    <lineage>
        <taxon>Bacteria</taxon>
        <taxon>Pseudomonadati</taxon>
        <taxon>Pseudomonadota</taxon>
        <taxon>Alphaproteobacteria</taxon>
        <taxon>Rhodospirillales</taxon>
        <taxon>Novispirillaceae</taxon>
        <taxon>Novispirillum</taxon>
    </lineage>
</organism>
<proteinExistence type="predicted"/>
<reference evidence="2 3" key="1">
    <citation type="submission" date="2020-08" db="EMBL/GenBank/DDBJ databases">
        <title>Genomic Encyclopedia of Type Strains, Phase IV (KMG-IV): sequencing the most valuable type-strain genomes for metagenomic binning, comparative biology and taxonomic classification.</title>
        <authorList>
            <person name="Goeker M."/>
        </authorList>
    </citation>
    <scope>NUCLEOTIDE SEQUENCE [LARGE SCALE GENOMIC DNA]</scope>
    <source>
        <strain evidence="2 3">DSM 11590</strain>
    </source>
</reference>
<dbReference type="Pfam" id="PF05258">
    <property type="entry name" value="DciA"/>
    <property type="match status" value="1"/>
</dbReference>
<keyword evidence="3" id="KW-1185">Reference proteome</keyword>
<dbReference type="PIRSF" id="PIRSF032064">
    <property type="entry name" value="UCP032064"/>
    <property type="match status" value="1"/>
</dbReference>
<evidence type="ECO:0000313" key="3">
    <source>
        <dbReference type="Proteomes" id="UP000544872"/>
    </source>
</evidence>